<evidence type="ECO:0000259" key="1">
    <source>
        <dbReference type="Pfam" id="PF13966"/>
    </source>
</evidence>
<comment type="caution">
    <text evidence="2">The sequence shown here is derived from an EMBL/GenBank/DDBJ whole genome shotgun (WGS) entry which is preliminary data.</text>
</comment>
<keyword evidence="3" id="KW-1185">Reference proteome</keyword>
<reference evidence="2 3" key="1">
    <citation type="journal article" date="2021" name="bioRxiv">
        <title>Chromosome-scale and haplotype-resolved genome assembly of a tetraploid potato cultivar.</title>
        <authorList>
            <person name="Sun H."/>
            <person name="Jiao W.-B."/>
            <person name="Krause K."/>
            <person name="Campoy J.A."/>
            <person name="Goel M."/>
            <person name="Folz-Donahue K."/>
            <person name="Kukat C."/>
            <person name="Huettel B."/>
            <person name="Schneeberger K."/>
        </authorList>
    </citation>
    <scope>NUCLEOTIDE SEQUENCE [LARGE SCALE GENOMIC DNA]</scope>
    <source>
        <strain evidence="2">SolTubOtavaFocal</strain>
        <tissue evidence="2">Leaves</tissue>
    </source>
</reference>
<feature type="domain" description="Reverse transcriptase zinc-binding" evidence="1">
    <location>
        <begin position="101"/>
        <end position="186"/>
    </location>
</feature>
<evidence type="ECO:0000313" key="2">
    <source>
        <dbReference type="EMBL" id="KAH0761396.1"/>
    </source>
</evidence>
<accession>A0ABQ7VBH3</accession>
<evidence type="ECO:0000313" key="3">
    <source>
        <dbReference type="Proteomes" id="UP000826656"/>
    </source>
</evidence>
<protein>
    <recommendedName>
        <fullName evidence="1">Reverse transcriptase zinc-binding domain-containing protein</fullName>
    </recommendedName>
</protein>
<sequence>MILVRVEGEHQIWWQVLTGNSNFWFDNWTKQGALYYIEGNHAEEEEIEVREFINQGNWDIPKLRSKLSEEMIKHIVETIKPPTEGRKDDKPWWMANTKEVFYVKSVWELVRKRDEPTQCYELMWIKRVSFKINFFYWRVWRRRISTDDNLKRMKITSVSRCHSCDTYEEETMCHLLLTSPTANKLWKQFAIFAEAHRAIKIEECLQSNTLINNVDTMEEKKCQKT</sequence>
<proteinExistence type="predicted"/>
<dbReference type="Pfam" id="PF13966">
    <property type="entry name" value="zf-RVT"/>
    <property type="match status" value="1"/>
</dbReference>
<dbReference type="InterPro" id="IPR026960">
    <property type="entry name" value="RVT-Znf"/>
</dbReference>
<name>A0ABQ7VBH3_SOLTU</name>
<organism evidence="2 3">
    <name type="scientific">Solanum tuberosum</name>
    <name type="common">Potato</name>
    <dbReference type="NCBI Taxonomy" id="4113"/>
    <lineage>
        <taxon>Eukaryota</taxon>
        <taxon>Viridiplantae</taxon>
        <taxon>Streptophyta</taxon>
        <taxon>Embryophyta</taxon>
        <taxon>Tracheophyta</taxon>
        <taxon>Spermatophyta</taxon>
        <taxon>Magnoliopsida</taxon>
        <taxon>eudicotyledons</taxon>
        <taxon>Gunneridae</taxon>
        <taxon>Pentapetalae</taxon>
        <taxon>asterids</taxon>
        <taxon>lamiids</taxon>
        <taxon>Solanales</taxon>
        <taxon>Solanaceae</taxon>
        <taxon>Solanoideae</taxon>
        <taxon>Solaneae</taxon>
        <taxon>Solanum</taxon>
    </lineage>
</organism>
<dbReference type="EMBL" id="JAIVGD010000013">
    <property type="protein sequence ID" value="KAH0761396.1"/>
    <property type="molecule type" value="Genomic_DNA"/>
</dbReference>
<gene>
    <name evidence="2" type="ORF">KY290_017469</name>
</gene>
<dbReference type="Proteomes" id="UP000826656">
    <property type="component" value="Unassembled WGS sequence"/>
</dbReference>